<evidence type="ECO:0000313" key="3">
    <source>
        <dbReference type="EMBL" id="RXW24946.1"/>
    </source>
</evidence>
<feature type="region of interest" description="Disordered" evidence="1">
    <location>
        <begin position="924"/>
        <end position="944"/>
    </location>
</feature>
<keyword evidence="4" id="KW-1185">Reference proteome</keyword>
<comment type="caution">
    <text evidence="3">The sequence shown here is derived from an EMBL/GenBank/DDBJ whole genome shotgun (WGS) entry which is preliminary data.</text>
</comment>
<dbReference type="PANTHER" id="PTHR14374">
    <property type="entry name" value="FOIE GRAS"/>
    <property type="match status" value="1"/>
</dbReference>
<reference evidence="3 4" key="1">
    <citation type="submission" date="2019-01" db="EMBL/GenBank/DDBJ databases">
        <title>Draft genome sequence of Psathyrella aberdarensis IHI B618.</title>
        <authorList>
            <person name="Buettner E."/>
            <person name="Kellner H."/>
        </authorList>
    </citation>
    <scope>NUCLEOTIDE SEQUENCE [LARGE SCALE GENOMIC DNA]</scope>
    <source>
        <strain evidence="3 4">IHI B618</strain>
    </source>
</reference>
<feature type="compositionally biased region" description="Acidic residues" evidence="1">
    <location>
        <begin position="933"/>
        <end position="944"/>
    </location>
</feature>
<dbReference type="EMBL" id="SDEE01000011">
    <property type="protein sequence ID" value="RXW24946.1"/>
    <property type="molecule type" value="Genomic_DNA"/>
</dbReference>
<accession>A0A4Q2DYU6</accession>
<dbReference type="PANTHER" id="PTHR14374:SF0">
    <property type="entry name" value="TRAFFICKING PROTEIN PARTICLE COMPLEX SUBUNIT 11"/>
    <property type="match status" value="1"/>
</dbReference>
<name>A0A4Q2DYU6_9AGAR</name>
<evidence type="ECO:0000259" key="2">
    <source>
        <dbReference type="Pfam" id="PF11817"/>
    </source>
</evidence>
<dbReference type="Proteomes" id="UP000290288">
    <property type="component" value="Unassembled WGS sequence"/>
</dbReference>
<proteinExistence type="predicted"/>
<feature type="domain" description="Trafficking protein particle complex subunit 11" evidence="2">
    <location>
        <begin position="342"/>
        <end position="612"/>
    </location>
</feature>
<dbReference type="InterPro" id="IPR021773">
    <property type="entry name" value="TPC11"/>
</dbReference>
<dbReference type="AlphaFoldDB" id="A0A4Q2DYU6"/>
<gene>
    <name evidence="3" type="ORF">EST38_g900</name>
</gene>
<protein>
    <recommendedName>
        <fullName evidence="2">Trafficking protein particle complex subunit 11 domain-containing protein</fullName>
    </recommendedName>
</protein>
<organism evidence="3 4">
    <name type="scientific">Candolleomyces aberdarensis</name>
    <dbReference type="NCBI Taxonomy" id="2316362"/>
    <lineage>
        <taxon>Eukaryota</taxon>
        <taxon>Fungi</taxon>
        <taxon>Dikarya</taxon>
        <taxon>Basidiomycota</taxon>
        <taxon>Agaricomycotina</taxon>
        <taxon>Agaricomycetes</taxon>
        <taxon>Agaricomycetidae</taxon>
        <taxon>Agaricales</taxon>
        <taxon>Agaricineae</taxon>
        <taxon>Psathyrellaceae</taxon>
        <taxon>Candolleomyces</taxon>
    </lineage>
</organism>
<dbReference type="Pfam" id="PF11817">
    <property type="entry name" value="Foie-gras_1"/>
    <property type="match status" value="1"/>
</dbReference>
<dbReference type="SUPFAM" id="SSF48452">
    <property type="entry name" value="TPR-like"/>
    <property type="match status" value="1"/>
</dbReference>
<dbReference type="OrthoDB" id="6278596at2759"/>
<dbReference type="STRING" id="2316362.A0A4Q2DYU6"/>
<dbReference type="InterPro" id="IPR011990">
    <property type="entry name" value="TPR-like_helical_dom_sf"/>
</dbReference>
<evidence type="ECO:0000313" key="4">
    <source>
        <dbReference type="Proteomes" id="UP000290288"/>
    </source>
</evidence>
<evidence type="ECO:0000256" key="1">
    <source>
        <dbReference type="SAM" id="MobiDB-lite"/>
    </source>
</evidence>
<sequence>MNSYPPELLAQLAPVMFVAGLDGPPKPLQEQDPAAPAPDAFQVLAIRLREALLNQRKVAIWQPDKSKTFQVVLVDKEVRFPPRKLVPPEDPQYSNSHSPLSPLTPSSPLFPDGIIAPIWIRKHTTLVPSVFVMFMRIFEFPPHVLRSPLEGHDSEKERLEEERRMDTELATEIAQRKKGTNDRGVKLTVVLMASRRLLDDASLDSRLTFIRRHSGLDSRAALFVLSPVSTAELHDFVRSLQQALYEPALEYYTAHSKRVRRKRNRHSQAVASYPNPAAALVNPNIARPLRPEGWTVRYEYKMACFAEFRGEDEVALKHYQDAYATLTIMFGSTAILPPRTKRWAEAKVLADCIDIKLLEIVKLYLYNNEHALALSHHNTHIRQFSDFSRGWGIGEETYEFWSWVARQYRVLAELMDQGTRAGLVIPVHKPSATSSAATHNASRTMGVPELDIARTLGVNPSHSLQHSGFYYYMAAKCTEFRRARFVAALEAEQNNNPIALSPGFTNEKKVDHLSLVLELYTKAYELFKRHSPTPSNQATSRLTSWIAYRIAETHYEAGKFDTASRFFERIAKTYRKEGWYPMLSPLLSRWYSCAQQMGDVELSIKLLIEMMGQDLAESEDPNALEEDLLAVFQSTVPSSTDEPLTFDISHAKTLFESKAVFWKPEVEVEEAAAFQISIASPAQTVISSVPISSLEIYFAHLTDPLIVTHQPADVAPSVSRLDLGIINLEDEVHPEVSANLRLNPGAILILTGSLVSATPVTLSIQKLVCNVEQNTWRVKVPLDPHLPRLGSTSEPRWLRCLDPPQFIAVKRPDSGTTVVKPRPHLFTVSVVHQEPAFLDENYPIVIEVVNLDNRNLEIIADVLLQPTDIDYAVNSISANGETSTGLIKDISFGVLAPGVHATKTLTLQSGGAAGNRLLDISISAHSPQPDGAPEAEAEQQTDELDDLTSPTQLDKTIHQQIINVPTVAPFVVGNDVTYVRDRGEWPGPASLETFEDMAFDPRKGTEALVNVTFSCSGPWSLYIENIALETVNAPEVKVTDCSIGLADGSLFPAEYLSGDEIQVFCNAKVGIRDDGKSEQYLFPSPGRYVVTWRRVLEDGSHGNVSTTVVALPALSPPTDELVALFDLPSAAKLHTPLPLTVTIRNYHPTRSANVTVQLEPDLSDGFVVAGLRSGRVPVLLPGAEEKLTWSLIPLECGYQPIPRIKVFDRRKAIPATSSTDGAPQAEGFVGDPVKVVDLRRDQRRVVQVEAEGEGGDTTDIVDYGTNFGSILVLPN</sequence>